<dbReference type="PROSITE" id="PS00394">
    <property type="entry name" value="DNA_PHOTOLYASES_1_1"/>
    <property type="match status" value="1"/>
</dbReference>
<dbReference type="InterPro" id="IPR005101">
    <property type="entry name" value="Cryptochr/Photolyase_FAD-bd"/>
</dbReference>
<dbReference type="Pfam" id="PF03441">
    <property type="entry name" value="FAD_binding_7"/>
    <property type="match status" value="1"/>
</dbReference>
<dbReference type="SUPFAM" id="SSF52425">
    <property type="entry name" value="Cryptochrome/photolyase, N-terminal domain"/>
    <property type="match status" value="1"/>
</dbReference>
<dbReference type="PRINTS" id="PR00147">
    <property type="entry name" value="DNAPHOTLYASE"/>
</dbReference>
<evidence type="ECO:0000256" key="4">
    <source>
        <dbReference type="PIRSR" id="PIRSR602081-1"/>
    </source>
</evidence>
<evidence type="ECO:0000313" key="8">
    <source>
        <dbReference type="EMBL" id="MFD1632440.1"/>
    </source>
</evidence>
<name>A0ABD6CVV9_9EURY</name>
<accession>A0ABD6CVV9</accession>
<keyword evidence="3 6" id="KW-0157">Chromophore</keyword>
<dbReference type="EC" id="4.1.99.3" evidence="8"/>
<comment type="caution">
    <text evidence="8">The sequence shown here is derived from an EMBL/GenBank/DDBJ whole genome shotgun (WGS) entry which is preliminary data.</text>
</comment>
<feature type="binding site" evidence="4">
    <location>
        <position position="261"/>
    </location>
    <ligand>
        <name>FAD</name>
        <dbReference type="ChEBI" id="CHEBI:57692"/>
    </ligand>
</feature>
<keyword evidence="2 4" id="KW-0274">FAD</keyword>
<gene>
    <name evidence="8" type="ORF">ACFSBJ_01570</name>
</gene>
<evidence type="ECO:0000256" key="2">
    <source>
        <dbReference type="ARBA" id="ARBA00022827"/>
    </source>
</evidence>
<feature type="binding site" evidence="4">
    <location>
        <position position="204"/>
    </location>
    <ligand>
        <name>FAD</name>
        <dbReference type="ChEBI" id="CHEBI:57692"/>
    </ligand>
</feature>
<keyword evidence="1 4" id="KW-0285">Flavoprotein</keyword>
<dbReference type="EMBL" id="JBHUDL010000004">
    <property type="protein sequence ID" value="MFD1632440.1"/>
    <property type="molecule type" value="Genomic_DNA"/>
</dbReference>
<dbReference type="SUPFAM" id="SSF48173">
    <property type="entry name" value="Cryptochrome/photolyase FAD-binding domain"/>
    <property type="match status" value="1"/>
</dbReference>
<feature type="site" description="Electron transfer via tryptophanyl radical" evidence="5">
    <location>
        <position position="371"/>
    </location>
</feature>
<evidence type="ECO:0000256" key="3">
    <source>
        <dbReference type="ARBA" id="ARBA00022991"/>
    </source>
</evidence>
<sequence>MRLYWHQRDLRTRDNAGLAAAAQSETVLPVYVYDTEALGTIGRRQRAFLMRGVRALKSRYRELGGDLLVRSGTPAEVLTEVATTFDAEAVHYDEHYRPARRTRQRAVERALSAEGVGTDARTDLVLVDPGRLDARYPSHGRFYDDWERVPKSRPFDEPSGDHLADVTDETTVPLPDVDIDLPTAGYDAARDRLDDFLDAGIYDYNDTRDDLARAVEAPTQAVSRLSPYLAAGMIGVREVWADATAVYDAVSGGEARNVDKYRYELSWREHNYHLLYHNPDLGKSNYDDPPGDIAWADDDDAFEAWVAGETGYPLVDAGMRQLDREGYIHNRPRQVVASFLTKHLLVDWRRGARHFQRQLIDHDYASNNGNWQWIASTGTDSVDVRIFDPVSQLSKYDDGAAYVKEYVPELRDVPADRIVEWPTLSRDERESLAPDYPHPIVDRNAAYERAQRTFERALGKR</sequence>
<dbReference type="InterPro" id="IPR014729">
    <property type="entry name" value="Rossmann-like_a/b/a_fold"/>
</dbReference>
<evidence type="ECO:0000313" key="9">
    <source>
        <dbReference type="Proteomes" id="UP001597075"/>
    </source>
</evidence>
<dbReference type="Proteomes" id="UP001597075">
    <property type="component" value="Unassembled WGS sequence"/>
</dbReference>
<evidence type="ECO:0000256" key="5">
    <source>
        <dbReference type="PIRSR" id="PIRSR602081-2"/>
    </source>
</evidence>
<dbReference type="GO" id="GO:0006139">
    <property type="term" value="P:nucleobase-containing compound metabolic process"/>
    <property type="evidence" value="ECO:0007669"/>
    <property type="project" value="UniProtKB-ARBA"/>
</dbReference>
<dbReference type="GO" id="GO:0006950">
    <property type="term" value="P:response to stress"/>
    <property type="evidence" value="ECO:0007669"/>
    <property type="project" value="UniProtKB-ARBA"/>
</dbReference>
<evidence type="ECO:0000256" key="1">
    <source>
        <dbReference type="ARBA" id="ARBA00022630"/>
    </source>
</evidence>
<dbReference type="GO" id="GO:0003904">
    <property type="term" value="F:deoxyribodipyrimidine photo-lyase activity"/>
    <property type="evidence" value="ECO:0007669"/>
    <property type="project" value="UniProtKB-EC"/>
</dbReference>
<dbReference type="InterPro" id="IPR006050">
    <property type="entry name" value="DNA_photolyase_N"/>
</dbReference>
<dbReference type="Gene3D" id="1.10.579.10">
    <property type="entry name" value="DNA Cyclobutane Dipyrimidine Photolyase, subunit A, domain 3"/>
    <property type="match status" value="1"/>
</dbReference>
<dbReference type="InterPro" id="IPR002081">
    <property type="entry name" value="Cryptochrome/DNA_photolyase_1"/>
</dbReference>
<organism evidence="8 9">
    <name type="scientific">Haloplanus ruber</name>
    <dbReference type="NCBI Taxonomy" id="869892"/>
    <lineage>
        <taxon>Archaea</taxon>
        <taxon>Methanobacteriati</taxon>
        <taxon>Methanobacteriota</taxon>
        <taxon>Stenosarchaea group</taxon>
        <taxon>Halobacteria</taxon>
        <taxon>Halobacteriales</taxon>
        <taxon>Haloferacaceae</taxon>
        <taxon>Haloplanus</taxon>
    </lineage>
</organism>
<protein>
    <submittedName>
        <fullName evidence="8">Cryptochrome/photolyase family protein</fullName>
        <ecNumber evidence="8">4.1.99.3</ecNumber>
    </submittedName>
</protein>
<dbReference type="PANTHER" id="PTHR11455:SF9">
    <property type="entry name" value="CRYPTOCHROME CIRCADIAN CLOCK 5 ISOFORM X1"/>
    <property type="match status" value="1"/>
</dbReference>
<dbReference type="InterPro" id="IPR018394">
    <property type="entry name" value="DNA_photolyase_1_CS_C"/>
</dbReference>
<feature type="site" description="Electron transfer via tryptophanyl radical" evidence="5">
    <location>
        <position position="295"/>
    </location>
</feature>
<dbReference type="Pfam" id="PF00875">
    <property type="entry name" value="DNA_photolyase"/>
    <property type="match status" value="1"/>
</dbReference>
<evidence type="ECO:0000259" key="7">
    <source>
        <dbReference type="PROSITE" id="PS51645"/>
    </source>
</evidence>
<dbReference type="Gene3D" id="1.25.40.80">
    <property type="match status" value="1"/>
</dbReference>
<comment type="similarity">
    <text evidence="6">Belongs to the DNA photolyase family.</text>
</comment>
<dbReference type="InterPro" id="IPR036134">
    <property type="entry name" value="Crypto/Photolyase_FAD-like_sf"/>
</dbReference>
<dbReference type="AlphaFoldDB" id="A0ABD6CVV9"/>
<keyword evidence="9" id="KW-1185">Reference proteome</keyword>
<feature type="site" description="Electron transfer via tryptophanyl radical" evidence="5">
    <location>
        <position position="348"/>
    </location>
</feature>
<keyword evidence="8" id="KW-0456">Lyase</keyword>
<feature type="domain" description="Photolyase/cryptochrome alpha/beta" evidence="7">
    <location>
        <begin position="1"/>
        <end position="126"/>
    </location>
</feature>
<dbReference type="RefSeq" id="WP_256406263.1">
    <property type="nucleotide sequence ID" value="NZ_CP187151.1"/>
</dbReference>
<comment type="cofactor">
    <cofactor evidence="4">
        <name>FAD</name>
        <dbReference type="ChEBI" id="CHEBI:57692"/>
    </cofactor>
    <text evidence="4">Binds 1 FAD per subunit.</text>
</comment>
<feature type="binding site" evidence="4">
    <location>
        <begin position="361"/>
        <end position="363"/>
    </location>
    <ligand>
        <name>FAD</name>
        <dbReference type="ChEBI" id="CHEBI:57692"/>
    </ligand>
</feature>
<evidence type="ECO:0000256" key="6">
    <source>
        <dbReference type="RuleBase" id="RU004182"/>
    </source>
</evidence>
<dbReference type="PANTHER" id="PTHR11455">
    <property type="entry name" value="CRYPTOCHROME"/>
    <property type="match status" value="1"/>
</dbReference>
<reference evidence="8 9" key="1">
    <citation type="journal article" date="2019" name="Int. J. Syst. Evol. Microbiol.">
        <title>The Global Catalogue of Microorganisms (GCM) 10K type strain sequencing project: providing services to taxonomists for standard genome sequencing and annotation.</title>
        <authorList>
            <consortium name="The Broad Institute Genomics Platform"/>
            <consortium name="The Broad Institute Genome Sequencing Center for Infectious Disease"/>
            <person name="Wu L."/>
            <person name="Ma J."/>
        </authorList>
    </citation>
    <scope>NUCLEOTIDE SEQUENCE [LARGE SCALE GENOMIC DNA]</scope>
    <source>
        <strain evidence="8 9">CGMCC 1.10594</strain>
    </source>
</reference>
<dbReference type="PROSITE" id="PS51645">
    <property type="entry name" value="PHR_CRY_ALPHA_BETA"/>
    <property type="match status" value="1"/>
</dbReference>
<dbReference type="Gene3D" id="3.40.50.620">
    <property type="entry name" value="HUPs"/>
    <property type="match status" value="1"/>
</dbReference>
<dbReference type="InterPro" id="IPR036155">
    <property type="entry name" value="Crypto/Photolyase_N_sf"/>
</dbReference>
<proteinExistence type="inferred from homology"/>